<keyword evidence="1" id="KW-0479">Metal-binding</keyword>
<dbReference type="GO" id="GO:0043436">
    <property type="term" value="P:oxoacid metabolic process"/>
    <property type="evidence" value="ECO:0007669"/>
    <property type="project" value="UniProtKB-ARBA"/>
</dbReference>
<dbReference type="GO" id="GO:0016829">
    <property type="term" value="F:lyase activity"/>
    <property type="evidence" value="ECO:0007669"/>
    <property type="project" value="UniProtKB-KW"/>
</dbReference>
<evidence type="ECO:0000313" key="6">
    <source>
        <dbReference type="EMBL" id="SCP98144.1"/>
    </source>
</evidence>
<dbReference type="Proteomes" id="UP000199315">
    <property type="component" value="Unassembled WGS sequence"/>
</dbReference>
<evidence type="ECO:0000313" key="7">
    <source>
        <dbReference type="Proteomes" id="UP000199315"/>
    </source>
</evidence>
<keyword evidence="3" id="KW-0411">Iron-sulfur</keyword>
<reference evidence="6 7" key="1">
    <citation type="submission" date="2016-09" db="EMBL/GenBank/DDBJ databases">
        <authorList>
            <person name="Capua I."/>
            <person name="De Benedictis P."/>
            <person name="Joannis T."/>
            <person name="Lombin L.H."/>
            <person name="Cattoli G."/>
        </authorList>
    </citation>
    <scope>NUCLEOTIDE SEQUENCE [LARGE SCALE GENOMIC DNA]</scope>
    <source>
        <strain evidence="6 7">GluBS11</strain>
    </source>
</reference>
<name>A0A1D3TVJ6_9FIRM</name>
<evidence type="ECO:0000256" key="2">
    <source>
        <dbReference type="ARBA" id="ARBA00023004"/>
    </source>
</evidence>
<keyword evidence="4" id="KW-0456">Lyase</keyword>
<dbReference type="InterPro" id="IPR050067">
    <property type="entry name" value="IPM_dehydratase_rel_enz"/>
</dbReference>
<dbReference type="AlphaFoldDB" id="A0A1D3TVJ6"/>
<dbReference type="InterPro" id="IPR001030">
    <property type="entry name" value="Acoase/IPM_deHydtase_lsu_aba"/>
</dbReference>
<feature type="domain" description="Aconitase/3-isopropylmalate dehydratase large subunit alpha/beta/alpha" evidence="5">
    <location>
        <begin position="233"/>
        <end position="369"/>
    </location>
</feature>
<evidence type="ECO:0000256" key="1">
    <source>
        <dbReference type="ARBA" id="ARBA00022723"/>
    </source>
</evidence>
<dbReference type="Gene3D" id="3.30.499.10">
    <property type="entry name" value="Aconitase, domain 3"/>
    <property type="match status" value="2"/>
</dbReference>
<accession>A0A1D3TVJ6</accession>
<proteinExistence type="predicted"/>
<feature type="domain" description="Aconitase/3-isopropylmalate dehydratase large subunit alpha/beta/alpha" evidence="5">
    <location>
        <begin position="22"/>
        <end position="207"/>
    </location>
</feature>
<keyword evidence="7" id="KW-1185">Reference proteome</keyword>
<evidence type="ECO:0000259" key="5">
    <source>
        <dbReference type="Pfam" id="PF00330"/>
    </source>
</evidence>
<dbReference type="SUPFAM" id="SSF53732">
    <property type="entry name" value="Aconitase iron-sulfur domain"/>
    <property type="match status" value="1"/>
</dbReference>
<organism evidence="6 7">
    <name type="scientific">Anaerobium acetethylicum</name>
    <dbReference type="NCBI Taxonomy" id="1619234"/>
    <lineage>
        <taxon>Bacteria</taxon>
        <taxon>Bacillati</taxon>
        <taxon>Bacillota</taxon>
        <taxon>Clostridia</taxon>
        <taxon>Lachnospirales</taxon>
        <taxon>Lachnospiraceae</taxon>
        <taxon>Anaerobium</taxon>
    </lineage>
</organism>
<keyword evidence="2" id="KW-0408">Iron</keyword>
<dbReference type="OrthoDB" id="9802769at2"/>
<evidence type="ECO:0000256" key="4">
    <source>
        <dbReference type="ARBA" id="ARBA00023239"/>
    </source>
</evidence>
<sequence>MSTFIERILGKEAGSVATIMADYVVINDGISNAAVDEISAVGNQEKVWVIHDHDVPTGSTEAAGILRKNLEFATRNGCHYVQAQGVGYQYMLNDIIKPGEIIIGGGTHGSIFGAKKALGINVSIPELARIAETGRYSVIVPETVSVTLTGNLQESVSVMDAAMDFLTKASDVKGKVIEFGCPSLDDHQKAVLCSMACMTGAYAAVIVEEQSEQAVVLDLTNVKPMIMMPCASRSEQDQAKIAEKSVLEGTELQAGQIGGYTGGTIEELRTAAGLIKDKKLARGFRLSICPATSKDYIQAMEEGIITKFIDYGAQIQAPGDHSVVTQGAGAMGHNEKLLTTGLYTFAGAMGCEDAEVYTASVNSVIAASYTKLI</sequence>
<dbReference type="PANTHER" id="PTHR43822:SF2">
    <property type="entry name" value="HOMOACONITASE, MITOCHONDRIAL"/>
    <property type="match status" value="1"/>
</dbReference>
<dbReference type="GO" id="GO:0046872">
    <property type="term" value="F:metal ion binding"/>
    <property type="evidence" value="ECO:0007669"/>
    <property type="project" value="UniProtKB-KW"/>
</dbReference>
<gene>
    <name evidence="6" type="ORF">SAMN05421730_101719</name>
</gene>
<dbReference type="EMBL" id="FMKA01000017">
    <property type="protein sequence ID" value="SCP98144.1"/>
    <property type="molecule type" value="Genomic_DNA"/>
</dbReference>
<evidence type="ECO:0000256" key="3">
    <source>
        <dbReference type="ARBA" id="ARBA00023014"/>
    </source>
</evidence>
<dbReference type="InterPro" id="IPR015931">
    <property type="entry name" value="Acnase/IPM_dHydase_lsu_aba_1/3"/>
</dbReference>
<dbReference type="GO" id="GO:0051536">
    <property type="term" value="F:iron-sulfur cluster binding"/>
    <property type="evidence" value="ECO:0007669"/>
    <property type="project" value="UniProtKB-KW"/>
</dbReference>
<dbReference type="Pfam" id="PF00330">
    <property type="entry name" value="Aconitase"/>
    <property type="match status" value="2"/>
</dbReference>
<protein>
    <submittedName>
        <fullName evidence="6">3-isopropylmalate/(R)-2-methylmalate dehydratase large subunit</fullName>
    </submittedName>
</protein>
<dbReference type="PANTHER" id="PTHR43822">
    <property type="entry name" value="HOMOACONITASE, MITOCHONDRIAL-RELATED"/>
    <property type="match status" value="1"/>
</dbReference>
<dbReference type="RefSeq" id="WP_091235012.1">
    <property type="nucleotide sequence ID" value="NZ_FMKA01000017.1"/>
</dbReference>
<dbReference type="STRING" id="1619234.SAMN05421730_101719"/>
<dbReference type="InterPro" id="IPR036008">
    <property type="entry name" value="Aconitase_4Fe-4S_dom"/>
</dbReference>